<protein>
    <submittedName>
        <fullName evidence="1">Uncharacterized protein</fullName>
    </submittedName>
</protein>
<dbReference type="Proteomes" id="UP000092600">
    <property type="component" value="Unassembled WGS sequence"/>
</dbReference>
<proteinExistence type="predicted"/>
<reference evidence="1 2" key="1">
    <citation type="journal article" date="2016" name="DNA Res.">
        <title>The draft genome of MD-2 pineapple using hybrid error correction of long reads.</title>
        <authorList>
            <person name="Redwan R.M."/>
            <person name="Saidin A."/>
            <person name="Kumar S.V."/>
        </authorList>
    </citation>
    <scope>NUCLEOTIDE SEQUENCE [LARGE SCALE GENOMIC DNA]</scope>
    <source>
        <strain evidence="2">cv. MD2</strain>
        <tissue evidence="1">Leaf</tissue>
    </source>
</reference>
<gene>
    <name evidence="1" type="ORF">ACMD2_12308</name>
</gene>
<dbReference type="AlphaFoldDB" id="A0A199W8H4"/>
<comment type="caution">
    <text evidence="1">The sequence shown here is derived from an EMBL/GenBank/DDBJ whole genome shotgun (WGS) entry which is preliminary data.</text>
</comment>
<evidence type="ECO:0000313" key="2">
    <source>
        <dbReference type="Proteomes" id="UP000092600"/>
    </source>
</evidence>
<sequence length="72" mass="8185">MEFTLMAPSRMLQSLDSKDSSKTFSSSVTKLAAIWWVVWTEHNGICFRDVPLDVSRALERVAVLIEAWNEAL</sequence>
<accession>A0A199W8H4</accession>
<evidence type="ECO:0000313" key="1">
    <source>
        <dbReference type="EMBL" id="OAY85190.1"/>
    </source>
</evidence>
<organism evidence="1 2">
    <name type="scientific">Ananas comosus</name>
    <name type="common">Pineapple</name>
    <name type="synonym">Ananas ananas</name>
    <dbReference type="NCBI Taxonomy" id="4615"/>
    <lineage>
        <taxon>Eukaryota</taxon>
        <taxon>Viridiplantae</taxon>
        <taxon>Streptophyta</taxon>
        <taxon>Embryophyta</taxon>
        <taxon>Tracheophyta</taxon>
        <taxon>Spermatophyta</taxon>
        <taxon>Magnoliopsida</taxon>
        <taxon>Liliopsida</taxon>
        <taxon>Poales</taxon>
        <taxon>Bromeliaceae</taxon>
        <taxon>Bromelioideae</taxon>
        <taxon>Ananas</taxon>
    </lineage>
</organism>
<dbReference type="EMBL" id="LSRQ01000119">
    <property type="protein sequence ID" value="OAY85190.1"/>
    <property type="molecule type" value="Genomic_DNA"/>
</dbReference>
<name>A0A199W8H4_ANACO</name>